<proteinExistence type="predicted"/>
<evidence type="ECO:0000313" key="1">
    <source>
        <dbReference type="EMBL" id="KAK8043158.1"/>
    </source>
</evidence>
<evidence type="ECO:0000313" key="2">
    <source>
        <dbReference type="Proteomes" id="UP001480595"/>
    </source>
</evidence>
<dbReference type="GeneID" id="92098113"/>
<comment type="caution">
    <text evidence="1">The sequence shown here is derived from an EMBL/GenBank/DDBJ whole genome shotgun (WGS) entry which is preliminary data.</text>
</comment>
<reference evidence="1 2" key="1">
    <citation type="submission" date="2023-01" db="EMBL/GenBank/DDBJ databases">
        <title>Analysis of 21 Apiospora genomes using comparative genomics revels a genus with tremendous synthesis potential of carbohydrate active enzymes and secondary metabolites.</title>
        <authorList>
            <person name="Sorensen T."/>
        </authorList>
    </citation>
    <scope>NUCLEOTIDE SEQUENCE [LARGE SCALE GENOMIC DNA]</scope>
    <source>
        <strain evidence="1 2">CBS 135458</strain>
    </source>
</reference>
<keyword evidence="2" id="KW-1185">Reference proteome</keyword>
<dbReference type="Proteomes" id="UP001480595">
    <property type="component" value="Unassembled WGS sequence"/>
</dbReference>
<dbReference type="EMBL" id="JAQQWL010000013">
    <property type="protein sequence ID" value="KAK8043158.1"/>
    <property type="molecule type" value="Genomic_DNA"/>
</dbReference>
<name>A0ABR1TBT8_9PEZI</name>
<accession>A0ABR1TBT8</accession>
<gene>
    <name evidence="1" type="ORF">PG994_013641</name>
</gene>
<dbReference type="Gene3D" id="1.20.1280.50">
    <property type="match status" value="1"/>
</dbReference>
<organism evidence="1 2">
    <name type="scientific">Apiospora phragmitis</name>
    <dbReference type="NCBI Taxonomy" id="2905665"/>
    <lineage>
        <taxon>Eukaryota</taxon>
        <taxon>Fungi</taxon>
        <taxon>Dikarya</taxon>
        <taxon>Ascomycota</taxon>
        <taxon>Pezizomycotina</taxon>
        <taxon>Sordariomycetes</taxon>
        <taxon>Xylariomycetidae</taxon>
        <taxon>Amphisphaeriales</taxon>
        <taxon>Apiosporaceae</taxon>
        <taxon>Apiospora</taxon>
    </lineage>
</organism>
<protein>
    <recommendedName>
        <fullName evidence="3">F-box domain-containing protein</fullName>
    </recommendedName>
</protein>
<sequence length="295" mass="33641">MASRAQREVLGTTELLENILLHLDIKTLLLSSQLVEQRWRNLIRHSVVLQQAPTRCFEEKFALFFHDGRRDRATTDVHGPRRTVYIQHRRGSQACDLQFKHFPALPLAAGEAARAAFMRPEASWRRMLVTQPPTQRVGFSEETSHMSGMMHRFSALRMDADADEDGGGGLRMGALYDAAASWVLAADHPSFGIMWNPAGFQFPIRLSHYTERTRQIDIDEKEALAGRVDVLLTLAMGPTQAEREEMGRERDAFREKFVHPGARGKPSIQATKTLWWKKHCLDGTAVEERFGWVEY</sequence>
<evidence type="ECO:0008006" key="3">
    <source>
        <dbReference type="Google" id="ProtNLM"/>
    </source>
</evidence>
<dbReference type="RefSeq" id="XP_066710011.1">
    <property type="nucleotide sequence ID" value="XM_066865050.1"/>
</dbReference>